<dbReference type="InterPro" id="IPR006530">
    <property type="entry name" value="YD"/>
</dbReference>
<sequence>MDASFPMNVSYTPLDGTRGSLEPIGVSNEVFLLSENGGSLMDWEGSEYNPTRFKLTLEDGMVYIIAQRTGIESITYPYGHKISYSQSQIGHSSGDVLSIERVKDQLGRTIEYQYDENGNVLQETDALGNTVSFSYDDQGNRLTATDPLGNTTEYSYDDYGQVLAQSSGNS</sequence>
<protein>
    <recommendedName>
        <fullName evidence="3">Type IV secretion protein Rhs</fullName>
    </recommendedName>
</protein>
<accession>A0A2G6E0R4</accession>
<dbReference type="Proteomes" id="UP000229740">
    <property type="component" value="Unassembled WGS sequence"/>
</dbReference>
<dbReference type="InterPro" id="IPR031325">
    <property type="entry name" value="RHS_repeat"/>
</dbReference>
<dbReference type="EMBL" id="PDPS01000049">
    <property type="protein sequence ID" value="PID55693.1"/>
    <property type="molecule type" value="Genomic_DNA"/>
</dbReference>
<organism evidence="1 2">
    <name type="scientific">candidate division KSB3 bacterium</name>
    <dbReference type="NCBI Taxonomy" id="2044937"/>
    <lineage>
        <taxon>Bacteria</taxon>
        <taxon>candidate division KSB3</taxon>
    </lineage>
</organism>
<evidence type="ECO:0000313" key="1">
    <source>
        <dbReference type="EMBL" id="PID55693.1"/>
    </source>
</evidence>
<comment type="caution">
    <text evidence="1">The sequence shown here is derived from an EMBL/GenBank/DDBJ whole genome shotgun (WGS) entry which is preliminary data.</text>
</comment>
<dbReference type="PANTHER" id="PTHR32305:SF15">
    <property type="entry name" value="PROTEIN RHSA-RELATED"/>
    <property type="match status" value="1"/>
</dbReference>
<dbReference type="PANTHER" id="PTHR32305">
    <property type="match status" value="1"/>
</dbReference>
<name>A0A2G6E0R4_9BACT</name>
<dbReference type="Pfam" id="PF05593">
    <property type="entry name" value="RHS_repeat"/>
    <property type="match status" value="1"/>
</dbReference>
<proteinExistence type="predicted"/>
<reference evidence="1 2" key="1">
    <citation type="submission" date="2017-10" db="EMBL/GenBank/DDBJ databases">
        <title>Novel microbial diversity and functional potential in the marine mammal oral microbiome.</title>
        <authorList>
            <person name="Dudek N.K."/>
            <person name="Sun C.L."/>
            <person name="Burstein D."/>
            <person name="Kantor R.S."/>
            <person name="Aliaga Goltsman D.S."/>
            <person name="Bik E.M."/>
            <person name="Thomas B.C."/>
            <person name="Banfield J.F."/>
            <person name="Relman D.A."/>
        </authorList>
    </citation>
    <scope>NUCLEOTIDE SEQUENCE [LARGE SCALE GENOMIC DNA]</scope>
    <source>
        <strain evidence="1">DOLZORAL124_49_17</strain>
    </source>
</reference>
<gene>
    <name evidence="1" type="ORF">CSB45_14770</name>
</gene>
<dbReference type="Gene3D" id="2.180.10.10">
    <property type="entry name" value="RHS repeat-associated core"/>
    <property type="match status" value="1"/>
</dbReference>
<dbReference type="NCBIfam" id="TIGR01643">
    <property type="entry name" value="YD_repeat_2x"/>
    <property type="match status" value="2"/>
</dbReference>
<dbReference type="AlphaFoldDB" id="A0A2G6E0R4"/>
<dbReference type="InterPro" id="IPR050708">
    <property type="entry name" value="T6SS_VgrG/RHS"/>
</dbReference>
<evidence type="ECO:0000313" key="2">
    <source>
        <dbReference type="Proteomes" id="UP000229740"/>
    </source>
</evidence>
<evidence type="ECO:0008006" key="3">
    <source>
        <dbReference type="Google" id="ProtNLM"/>
    </source>
</evidence>